<comment type="caution">
    <text evidence="1">The sequence shown here is derived from an EMBL/GenBank/DDBJ whole genome shotgun (WGS) entry which is preliminary data.</text>
</comment>
<proteinExistence type="predicted"/>
<keyword evidence="2" id="KW-1185">Reference proteome</keyword>
<dbReference type="Proteomes" id="UP001145114">
    <property type="component" value="Unassembled WGS sequence"/>
</dbReference>
<accession>A0ACC1HTP8</accession>
<evidence type="ECO:0000313" key="2">
    <source>
        <dbReference type="Proteomes" id="UP001145114"/>
    </source>
</evidence>
<evidence type="ECO:0000313" key="1">
    <source>
        <dbReference type="EMBL" id="KAJ1677289.1"/>
    </source>
</evidence>
<name>A0ACC1HTP8_9FUNG</name>
<feature type="non-terminal residue" evidence="1">
    <location>
        <position position="1"/>
    </location>
</feature>
<sequence>SLSGPNGDIAAALNSHDGKGVSRIAAVSDLHASPRRQVEVSHLLAQCACSSDGEYLAGITTTNTVYLWSLKPFSLLSALEYDYIEEFGRMVDLYWRPNSRSLYIVMSKGVVYELYVYDLDEPVMQFAFTTPHHFALGVGESEEVVGKGIGQLRTLRLPEGTRAVCGTAAASLMLVISEQHARYLTWEGMSEATIAVQDVLGSPLAWVVQAVPTGCGGGGEQTVWVSSDGRAYVVTLSRASEGGVSFVELPSSAGSFTSASYSPQLRLLALGSSSGHITMFATDSDGGSEYLFTRPVDPYRAAGGEPVVSLAWTRDGLALAVGLRSGKVAVLSSSGTLLNTTELKGPGGEYTSNFVPVQLHWNAGSTELFALGSLMLGNGAQ</sequence>
<feature type="non-terminal residue" evidence="1">
    <location>
        <position position="381"/>
    </location>
</feature>
<gene>
    <name evidence="1" type="primary">RIC1_1</name>
    <name evidence="1" type="ORF">EV182_006473</name>
</gene>
<dbReference type="EMBL" id="JAMZIH010002675">
    <property type="protein sequence ID" value="KAJ1677289.1"/>
    <property type="molecule type" value="Genomic_DNA"/>
</dbReference>
<protein>
    <submittedName>
        <fullName evidence="1">WD40 repeat protein</fullName>
    </submittedName>
</protein>
<organism evidence="1 2">
    <name type="scientific">Spiromyces aspiralis</name>
    <dbReference type="NCBI Taxonomy" id="68401"/>
    <lineage>
        <taxon>Eukaryota</taxon>
        <taxon>Fungi</taxon>
        <taxon>Fungi incertae sedis</taxon>
        <taxon>Zoopagomycota</taxon>
        <taxon>Kickxellomycotina</taxon>
        <taxon>Kickxellomycetes</taxon>
        <taxon>Kickxellales</taxon>
        <taxon>Kickxellaceae</taxon>
        <taxon>Spiromyces</taxon>
    </lineage>
</organism>
<reference evidence="1" key="1">
    <citation type="submission" date="2022-06" db="EMBL/GenBank/DDBJ databases">
        <title>Phylogenomic reconstructions and comparative analyses of Kickxellomycotina fungi.</title>
        <authorList>
            <person name="Reynolds N.K."/>
            <person name="Stajich J.E."/>
            <person name="Barry K."/>
            <person name="Grigoriev I.V."/>
            <person name="Crous P."/>
            <person name="Smith M.E."/>
        </authorList>
    </citation>
    <scope>NUCLEOTIDE SEQUENCE</scope>
    <source>
        <strain evidence="1">RSA 2271</strain>
    </source>
</reference>